<proteinExistence type="predicted"/>
<dbReference type="HOGENOM" id="CLU_2262596_0_0_0"/>
<dbReference type="Gene3D" id="3.40.30.10">
    <property type="entry name" value="Glutaredoxin"/>
    <property type="match status" value="1"/>
</dbReference>
<evidence type="ECO:0000313" key="2">
    <source>
        <dbReference type="Proteomes" id="UP000000379"/>
    </source>
</evidence>
<evidence type="ECO:0000313" key="1">
    <source>
        <dbReference type="EMBL" id="ADI15333.1"/>
    </source>
</evidence>
<dbReference type="RefSeq" id="WP_013178696.1">
    <property type="nucleotide sequence ID" value="NC_014221.1"/>
</dbReference>
<accession>D7CS05</accession>
<organism evidence="1 2">
    <name type="scientific">Truepera radiovictrix (strain DSM 17093 / CIP 108686 / LMG 22925 / RQ-24)</name>
    <dbReference type="NCBI Taxonomy" id="649638"/>
    <lineage>
        <taxon>Bacteria</taxon>
        <taxon>Thermotogati</taxon>
        <taxon>Deinococcota</taxon>
        <taxon>Deinococci</taxon>
        <taxon>Trueperales</taxon>
        <taxon>Trueperaceae</taxon>
        <taxon>Truepera</taxon>
    </lineage>
</organism>
<dbReference type="CDD" id="cd02980">
    <property type="entry name" value="TRX_Fd_family"/>
    <property type="match status" value="1"/>
</dbReference>
<evidence type="ECO:0008006" key="3">
    <source>
        <dbReference type="Google" id="ProtNLM"/>
    </source>
</evidence>
<dbReference type="eggNOG" id="COG3411">
    <property type="taxonomic scope" value="Bacteria"/>
</dbReference>
<keyword evidence="2" id="KW-1185">Reference proteome</keyword>
<dbReference type="InterPro" id="IPR036249">
    <property type="entry name" value="Thioredoxin-like_sf"/>
</dbReference>
<dbReference type="SUPFAM" id="SSF52833">
    <property type="entry name" value="Thioredoxin-like"/>
    <property type="match status" value="1"/>
</dbReference>
<dbReference type="EMBL" id="CP002049">
    <property type="protein sequence ID" value="ADI15333.1"/>
    <property type="molecule type" value="Genomic_DNA"/>
</dbReference>
<protein>
    <recommendedName>
        <fullName evidence="3">(2Fe-2S) ferredoxin domain-containing protein</fullName>
    </recommendedName>
</protein>
<name>D7CS05_TRURR</name>
<reference evidence="1 2" key="2">
    <citation type="journal article" date="2011" name="Stand. Genomic Sci.">
        <title>Complete genome sequence of Truepera radiovictrix type strain (RQ-24).</title>
        <authorList>
            <person name="Ivanova N."/>
            <person name="Rohde C."/>
            <person name="Munk C."/>
            <person name="Nolan M."/>
            <person name="Lucas S."/>
            <person name="Del Rio T.G."/>
            <person name="Tice H."/>
            <person name="Deshpande S."/>
            <person name="Cheng J.F."/>
            <person name="Tapia R."/>
            <person name="Han C."/>
            <person name="Goodwin L."/>
            <person name="Pitluck S."/>
            <person name="Liolios K."/>
            <person name="Mavromatis K."/>
            <person name="Mikhailova N."/>
            <person name="Pati A."/>
            <person name="Chen A."/>
            <person name="Palaniappan K."/>
            <person name="Land M."/>
            <person name="Hauser L."/>
            <person name="Chang Y.J."/>
            <person name="Jeffries C.D."/>
            <person name="Brambilla E."/>
            <person name="Rohde M."/>
            <person name="Goker M."/>
            <person name="Tindall B.J."/>
            <person name="Woyke T."/>
            <person name="Bristow J."/>
            <person name="Eisen J.A."/>
            <person name="Markowitz V."/>
            <person name="Hugenholtz P."/>
            <person name="Kyrpides N.C."/>
            <person name="Klenk H.P."/>
            <person name="Lapidus A."/>
        </authorList>
    </citation>
    <scope>NUCLEOTIDE SEQUENCE [LARGE SCALE GENOMIC DNA]</scope>
    <source>
        <strain evidence="2">DSM 17093 / CIP 108686 / LMG 22925 / RQ-24</strain>
    </source>
</reference>
<gene>
    <name evidence="1" type="ordered locus">Trad_2222</name>
</gene>
<dbReference type="STRING" id="649638.Trad_2222"/>
<dbReference type="KEGG" id="tra:Trad_2222"/>
<dbReference type="AlphaFoldDB" id="D7CS05"/>
<dbReference type="Proteomes" id="UP000000379">
    <property type="component" value="Chromosome"/>
</dbReference>
<reference evidence="2" key="1">
    <citation type="submission" date="2010-05" db="EMBL/GenBank/DDBJ databases">
        <title>The complete genome of Truepera radiovictris DSM 17093.</title>
        <authorList>
            <consortium name="US DOE Joint Genome Institute (JGI-PGF)"/>
            <person name="Lucas S."/>
            <person name="Copeland A."/>
            <person name="Lapidus A."/>
            <person name="Glavina del Rio T."/>
            <person name="Dalin E."/>
            <person name="Tice H."/>
            <person name="Bruce D."/>
            <person name="Goodwin L."/>
            <person name="Pitluck S."/>
            <person name="Kyrpides N."/>
            <person name="Mavromatis K."/>
            <person name="Ovchinnikova G."/>
            <person name="Munk A.C."/>
            <person name="Detter J.C."/>
            <person name="Han C."/>
            <person name="Tapia R."/>
            <person name="Land M."/>
            <person name="Hauser L."/>
            <person name="Markowitz V."/>
            <person name="Cheng J.-F."/>
            <person name="Hugenholtz P."/>
            <person name="Woyke T."/>
            <person name="Wu D."/>
            <person name="Tindall B."/>
            <person name="Pomrenke H.G."/>
            <person name="Brambilla E."/>
            <person name="Klenk H.-P."/>
            <person name="Eisen J.A."/>
        </authorList>
    </citation>
    <scope>NUCLEOTIDE SEQUENCE [LARGE SCALE GENOMIC DNA]</scope>
    <source>
        <strain evidence="2">DSM 17093 / CIP 108686 / LMG 22925 / RQ-24</strain>
    </source>
</reference>
<sequence length="103" mass="11018">MADATPTTTPPIHVYVCRAKSCTRRGAAELAAALEATFAAQGLPARVLRHDCFDLCKQAPNVLVALPGREQHLYTQVHPKRAAHFAESLVEAARAATPETSPS</sequence>